<proteinExistence type="predicted"/>
<dbReference type="PRINTS" id="PR00834">
    <property type="entry name" value="PROTEASES2C"/>
</dbReference>
<dbReference type="OrthoDB" id="9766361at2"/>
<accession>A3PDR0</accession>
<dbReference type="EMBL" id="CP000576">
    <property type="protein sequence ID" value="ABO17885.1"/>
    <property type="molecule type" value="Genomic_DNA"/>
</dbReference>
<dbReference type="InterPro" id="IPR009003">
    <property type="entry name" value="Peptidase_S1_PA"/>
</dbReference>
<sequence>MRKLILLVIVLGFGSFFNAQELLAVKINCDSPVHKNKKRCSEKYLRNVVIDEDTGLEVIEYEKDVDWKKKNPKIAWSKIIKYKSSLRNSYELTIFDRDYVSDFSTGAVKSYVTKWNTNKLEGRILTWGGCGFWTCTYESARYYDFPGFIEIFVGDKRFRLRGSRGEFQFPYGFAKRIKNIGENESINLQIKAIPNSGLADKFIPIGDETIKNLKLLFQKDTKEWNKPKYEIARASISSKKLDIEEIASITLPSVVKLEGDSGLGSGFFINNTGLIVTNMHVVAGGDKEFTISGDNGLKDQGEVIYVDSKLDFALIQSNNTKNSKALPLCFSKYPRPGQNVIALGSPLGLAGTVTRGIVSAVRQPSSDLEDVVPYYVTLIQTDAAISPGNSGGPLVNSNGEVVGVNTWSLPGDEGRAQNLNFAISIVDILRSLNSEIPVEAENTNSCGNFVEKESIFKFW</sequence>
<dbReference type="Pfam" id="PF13365">
    <property type="entry name" value="Trypsin_2"/>
    <property type="match status" value="1"/>
</dbReference>
<dbReference type="KEGG" id="pmg:P9301_12621"/>
<dbReference type="AlphaFoldDB" id="A3PDR0"/>
<dbReference type="GO" id="GO:0006508">
    <property type="term" value="P:proteolysis"/>
    <property type="evidence" value="ECO:0007669"/>
    <property type="project" value="InterPro"/>
</dbReference>
<dbReference type="STRING" id="167546.P9301_12621"/>
<dbReference type="HOGENOM" id="CLU_582480_0_0_3"/>
<gene>
    <name evidence="1" type="ordered locus">P9301_12621</name>
</gene>
<evidence type="ECO:0008006" key="3">
    <source>
        <dbReference type="Google" id="ProtNLM"/>
    </source>
</evidence>
<dbReference type="PANTHER" id="PTHR22939:SF129">
    <property type="entry name" value="SERINE PROTEASE HTRA2, MITOCHONDRIAL"/>
    <property type="match status" value="1"/>
</dbReference>
<organism evidence="1 2">
    <name type="scientific">Prochlorococcus marinus (strain MIT 9301)</name>
    <dbReference type="NCBI Taxonomy" id="167546"/>
    <lineage>
        <taxon>Bacteria</taxon>
        <taxon>Bacillati</taxon>
        <taxon>Cyanobacteriota</taxon>
        <taxon>Cyanophyceae</taxon>
        <taxon>Synechococcales</taxon>
        <taxon>Prochlorococcaceae</taxon>
        <taxon>Prochlorococcus</taxon>
    </lineage>
</organism>
<dbReference type="eggNOG" id="COG0265">
    <property type="taxonomic scope" value="Bacteria"/>
</dbReference>
<dbReference type="GO" id="GO:0004252">
    <property type="term" value="F:serine-type endopeptidase activity"/>
    <property type="evidence" value="ECO:0007669"/>
    <property type="project" value="InterPro"/>
</dbReference>
<reference evidence="1 2" key="1">
    <citation type="journal article" date="2007" name="PLoS Genet.">
        <title>Patterns and implications of gene gain and loss in the evolution of Prochlorococcus.</title>
        <authorList>
            <person name="Kettler G.C."/>
            <person name="Martiny A.C."/>
            <person name="Huang K."/>
            <person name="Zucker J."/>
            <person name="Coleman M.L."/>
            <person name="Rodrigue S."/>
            <person name="Chen F."/>
            <person name="Lapidus A."/>
            <person name="Ferriera S."/>
            <person name="Johnson J."/>
            <person name="Steglich C."/>
            <person name="Church G.M."/>
            <person name="Richardson P."/>
            <person name="Chisholm S.W."/>
        </authorList>
    </citation>
    <scope>NUCLEOTIDE SEQUENCE [LARGE SCALE GENOMIC DNA]</scope>
    <source>
        <strain evidence="1 2">MIT 9301</strain>
    </source>
</reference>
<dbReference type="InterPro" id="IPR001940">
    <property type="entry name" value="Peptidase_S1C"/>
</dbReference>
<dbReference type="RefSeq" id="WP_011863211.1">
    <property type="nucleotide sequence ID" value="NC_009091.1"/>
</dbReference>
<dbReference type="PANTHER" id="PTHR22939">
    <property type="entry name" value="SERINE PROTEASE FAMILY S1C HTRA-RELATED"/>
    <property type="match status" value="1"/>
</dbReference>
<dbReference type="Proteomes" id="UP000001430">
    <property type="component" value="Chromosome"/>
</dbReference>
<keyword evidence="2" id="KW-1185">Reference proteome</keyword>
<dbReference type="SUPFAM" id="SSF50494">
    <property type="entry name" value="Trypsin-like serine proteases"/>
    <property type="match status" value="1"/>
</dbReference>
<dbReference type="Gene3D" id="2.40.10.120">
    <property type="match status" value="1"/>
</dbReference>
<protein>
    <recommendedName>
        <fullName evidence="3">Serine protease</fullName>
    </recommendedName>
</protein>
<name>A3PDR0_PROM0</name>
<evidence type="ECO:0000313" key="1">
    <source>
        <dbReference type="EMBL" id="ABO17885.1"/>
    </source>
</evidence>
<evidence type="ECO:0000313" key="2">
    <source>
        <dbReference type="Proteomes" id="UP000001430"/>
    </source>
</evidence>